<feature type="region of interest" description="Disordered" evidence="1">
    <location>
        <begin position="310"/>
        <end position="345"/>
    </location>
</feature>
<sequence>MIDFRYHVVSLISVFLALAVGIALGAGPLKETIGDTLTGQVQQLRGEKDALRSELDDTSADLADTRSYVDAAGPALLDGSLTGRRVVVVALGSVTDSDSTAIDDRLTQAGAEITGHATLTDAWADPDQRSFRQALAGNLVQFLEPAPDKAGGLEAELGAALVQGLVGADPAAPDALTQDASYLLEILSTGDNPLVAFDDPITKPADAVVVVAATPAKVAAEPSPSAAPTDEDLEPQLAVVQAAQQYSAGAVLADGPRGAGTLTDAILGDDDLASTLTTVSDSSDITAQVNVPLALAARIGGKNGHYGFGEGETVIPPSVELPPVDRTPVAPDAGSGSDDSAGSGG</sequence>
<dbReference type="Proteomes" id="UP001321453">
    <property type="component" value="Unassembled WGS sequence"/>
</dbReference>
<name>A0ABT7S7L7_9CELL</name>
<protein>
    <submittedName>
        <fullName evidence="2">Copper transporter</fullName>
    </submittedName>
</protein>
<dbReference type="RefSeq" id="WP_289446137.1">
    <property type="nucleotide sequence ID" value="NZ_JAUCGR010000002.1"/>
</dbReference>
<reference evidence="2 3" key="1">
    <citation type="submission" date="2023-06" db="EMBL/GenBank/DDBJ databases">
        <title>Cellulomonas sp. MW9 Whole genome sequence.</title>
        <authorList>
            <person name="Park S."/>
        </authorList>
    </citation>
    <scope>NUCLEOTIDE SEQUENCE [LARGE SCALE GENOMIC DNA]</scope>
    <source>
        <strain evidence="2 3">MW9</strain>
    </source>
</reference>
<organism evidence="2 3">
    <name type="scientific">Cellulomonas edaphi</name>
    <dbReference type="NCBI Taxonomy" id="3053468"/>
    <lineage>
        <taxon>Bacteria</taxon>
        <taxon>Bacillati</taxon>
        <taxon>Actinomycetota</taxon>
        <taxon>Actinomycetes</taxon>
        <taxon>Micrococcales</taxon>
        <taxon>Cellulomonadaceae</taxon>
        <taxon>Cellulomonas</taxon>
    </lineage>
</organism>
<proteinExistence type="predicted"/>
<dbReference type="EMBL" id="JAUCGR010000002">
    <property type="protein sequence ID" value="MDM7830929.1"/>
    <property type="molecule type" value="Genomic_DNA"/>
</dbReference>
<comment type="caution">
    <text evidence="2">The sequence shown here is derived from an EMBL/GenBank/DDBJ whole genome shotgun (WGS) entry which is preliminary data.</text>
</comment>
<feature type="compositionally biased region" description="Low complexity" evidence="1">
    <location>
        <begin position="332"/>
        <end position="345"/>
    </location>
</feature>
<keyword evidence="3" id="KW-1185">Reference proteome</keyword>
<accession>A0ABT7S7L7</accession>
<evidence type="ECO:0000313" key="2">
    <source>
        <dbReference type="EMBL" id="MDM7830929.1"/>
    </source>
</evidence>
<evidence type="ECO:0000313" key="3">
    <source>
        <dbReference type="Proteomes" id="UP001321453"/>
    </source>
</evidence>
<gene>
    <name evidence="2" type="ORF">QRT05_06255</name>
</gene>
<dbReference type="Pfam" id="PF11382">
    <property type="entry name" value="MctB"/>
    <property type="match status" value="1"/>
</dbReference>
<dbReference type="InterPro" id="IPR021522">
    <property type="entry name" value="MctB"/>
</dbReference>
<evidence type="ECO:0000256" key="1">
    <source>
        <dbReference type="SAM" id="MobiDB-lite"/>
    </source>
</evidence>